<accession>A0ABW2XP84</accession>
<proteinExistence type="predicted"/>
<protein>
    <recommendedName>
        <fullName evidence="3">DUF1257 domain-containing protein</fullName>
    </recommendedName>
</protein>
<sequence>MADNIRLQVTGPPDQARGLLEQTLQADGYRFTWENAGQGIVEKGSRKKAMLLGAFAIHYKYGVMLYPQQDGTVVIDLGLGNTGMSGGAIGVVKVRKNLDTVRQQLVTAYQNAGALVSA</sequence>
<name>A0ABW2XP84_9ACTN</name>
<evidence type="ECO:0000313" key="2">
    <source>
        <dbReference type="Proteomes" id="UP001597063"/>
    </source>
</evidence>
<dbReference type="RefSeq" id="WP_131758848.1">
    <property type="nucleotide sequence ID" value="NZ_CAACUY010000061.1"/>
</dbReference>
<organism evidence="1 2">
    <name type="scientific">Actinomadura fibrosa</name>
    <dbReference type="NCBI Taxonomy" id="111802"/>
    <lineage>
        <taxon>Bacteria</taxon>
        <taxon>Bacillati</taxon>
        <taxon>Actinomycetota</taxon>
        <taxon>Actinomycetes</taxon>
        <taxon>Streptosporangiales</taxon>
        <taxon>Thermomonosporaceae</taxon>
        <taxon>Actinomadura</taxon>
    </lineage>
</organism>
<gene>
    <name evidence="1" type="ORF">ACFQZM_27160</name>
</gene>
<keyword evidence="2" id="KW-1185">Reference proteome</keyword>
<dbReference type="EMBL" id="JBHTGP010000013">
    <property type="protein sequence ID" value="MFD0688201.1"/>
    <property type="molecule type" value="Genomic_DNA"/>
</dbReference>
<evidence type="ECO:0008006" key="3">
    <source>
        <dbReference type="Google" id="ProtNLM"/>
    </source>
</evidence>
<dbReference type="Proteomes" id="UP001597063">
    <property type="component" value="Unassembled WGS sequence"/>
</dbReference>
<comment type="caution">
    <text evidence="1">The sequence shown here is derived from an EMBL/GenBank/DDBJ whole genome shotgun (WGS) entry which is preliminary data.</text>
</comment>
<evidence type="ECO:0000313" key="1">
    <source>
        <dbReference type="EMBL" id="MFD0688201.1"/>
    </source>
</evidence>
<reference evidence="2" key="1">
    <citation type="journal article" date="2019" name="Int. J. Syst. Evol. Microbiol.">
        <title>The Global Catalogue of Microorganisms (GCM) 10K type strain sequencing project: providing services to taxonomists for standard genome sequencing and annotation.</title>
        <authorList>
            <consortium name="The Broad Institute Genomics Platform"/>
            <consortium name="The Broad Institute Genome Sequencing Center for Infectious Disease"/>
            <person name="Wu L."/>
            <person name="Ma J."/>
        </authorList>
    </citation>
    <scope>NUCLEOTIDE SEQUENCE [LARGE SCALE GENOMIC DNA]</scope>
    <source>
        <strain evidence="2">JCM 9371</strain>
    </source>
</reference>